<feature type="region of interest" description="Disordered" evidence="1">
    <location>
        <begin position="1"/>
        <end position="20"/>
    </location>
</feature>
<proteinExistence type="predicted"/>
<feature type="compositionally biased region" description="Basic and acidic residues" evidence="1">
    <location>
        <begin position="1"/>
        <end position="14"/>
    </location>
</feature>
<sequence length="245" mass="26375">RLDRALAGGHEDRAPSGPSDQTLVRALNGLGVPGPWWYGNASHDSFRQLRTIGGILRAASADPVPEEGQGVGQGAGLHFDGTRLPETSLRWEPLLDHCAAVAYRAVSAAFEPGHTEAMHEMLREIGALGLGSATEPAVWRRMSLHLDEKWLAEADGNRREGTWCGVLPLPDGAFVAFQNNSLCHDGCDFTALFHDPSGRFDVPPPYTAGTSAPVGEDREDGWIDEIIGAVAERDPAKTVSPERRP</sequence>
<keyword evidence="3" id="KW-1185">Reference proteome</keyword>
<evidence type="ECO:0000313" key="3">
    <source>
        <dbReference type="Proteomes" id="UP001597024"/>
    </source>
</evidence>
<evidence type="ECO:0000256" key="1">
    <source>
        <dbReference type="SAM" id="MobiDB-lite"/>
    </source>
</evidence>
<accession>A0ABW3E7S9</accession>
<dbReference type="EMBL" id="JBHTHX010002891">
    <property type="protein sequence ID" value="MFD0891066.1"/>
    <property type="molecule type" value="Genomic_DNA"/>
</dbReference>
<protein>
    <submittedName>
        <fullName evidence="2">DNA-binding protein</fullName>
    </submittedName>
</protein>
<comment type="caution">
    <text evidence="2">The sequence shown here is derived from an EMBL/GenBank/DDBJ whole genome shotgun (WGS) entry which is preliminary data.</text>
</comment>
<organism evidence="2 3">
    <name type="scientific">Streptosporangium algeriense</name>
    <dbReference type="NCBI Taxonomy" id="1682748"/>
    <lineage>
        <taxon>Bacteria</taxon>
        <taxon>Bacillati</taxon>
        <taxon>Actinomycetota</taxon>
        <taxon>Actinomycetes</taxon>
        <taxon>Streptosporangiales</taxon>
        <taxon>Streptosporangiaceae</taxon>
        <taxon>Streptosporangium</taxon>
    </lineage>
</organism>
<feature type="non-terminal residue" evidence="2">
    <location>
        <position position="1"/>
    </location>
</feature>
<gene>
    <name evidence="2" type="ORF">ACFQ08_41510</name>
</gene>
<name>A0ABW3E7S9_9ACTN</name>
<dbReference type="Proteomes" id="UP001597024">
    <property type="component" value="Unassembled WGS sequence"/>
</dbReference>
<evidence type="ECO:0000313" key="2">
    <source>
        <dbReference type="EMBL" id="MFD0891066.1"/>
    </source>
</evidence>
<reference evidence="3" key="1">
    <citation type="journal article" date="2019" name="Int. J. Syst. Evol. Microbiol.">
        <title>The Global Catalogue of Microorganisms (GCM) 10K type strain sequencing project: providing services to taxonomists for standard genome sequencing and annotation.</title>
        <authorList>
            <consortium name="The Broad Institute Genomics Platform"/>
            <consortium name="The Broad Institute Genome Sequencing Center for Infectious Disease"/>
            <person name="Wu L."/>
            <person name="Ma J."/>
        </authorList>
    </citation>
    <scope>NUCLEOTIDE SEQUENCE [LARGE SCALE GENOMIC DNA]</scope>
    <source>
        <strain evidence="3">CCUG 62974</strain>
    </source>
</reference>
<dbReference type="GO" id="GO:0003677">
    <property type="term" value="F:DNA binding"/>
    <property type="evidence" value="ECO:0007669"/>
    <property type="project" value="UniProtKB-KW"/>
</dbReference>
<feature type="non-terminal residue" evidence="2">
    <location>
        <position position="245"/>
    </location>
</feature>
<keyword evidence="2" id="KW-0238">DNA-binding</keyword>